<feature type="transmembrane region" description="Helical" evidence="1">
    <location>
        <begin position="114"/>
        <end position="133"/>
    </location>
</feature>
<reference evidence="2" key="2">
    <citation type="submission" date="2020-06" db="EMBL/GenBank/DDBJ databases">
        <title>Helianthus annuus Genome sequencing and assembly Release 2.</title>
        <authorList>
            <person name="Gouzy J."/>
            <person name="Langlade N."/>
            <person name="Munos S."/>
        </authorList>
    </citation>
    <scope>NUCLEOTIDE SEQUENCE</scope>
    <source>
        <tissue evidence="2">Leaves</tissue>
    </source>
</reference>
<dbReference type="Gramene" id="mRNA:HanXRQr2_Chr14g0665841">
    <property type="protein sequence ID" value="CDS:HanXRQr2_Chr14g0665841.1"/>
    <property type="gene ID" value="HanXRQr2_Chr14g0665841"/>
</dbReference>
<dbReference type="AlphaFoldDB" id="A0A9K3ECK9"/>
<evidence type="ECO:0000256" key="1">
    <source>
        <dbReference type="SAM" id="Phobius"/>
    </source>
</evidence>
<protein>
    <submittedName>
        <fullName evidence="2">Uncharacterized protein</fullName>
    </submittedName>
</protein>
<organism evidence="2 3">
    <name type="scientific">Helianthus annuus</name>
    <name type="common">Common sunflower</name>
    <dbReference type="NCBI Taxonomy" id="4232"/>
    <lineage>
        <taxon>Eukaryota</taxon>
        <taxon>Viridiplantae</taxon>
        <taxon>Streptophyta</taxon>
        <taxon>Embryophyta</taxon>
        <taxon>Tracheophyta</taxon>
        <taxon>Spermatophyta</taxon>
        <taxon>Magnoliopsida</taxon>
        <taxon>eudicotyledons</taxon>
        <taxon>Gunneridae</taxon>
        <taxon>Pentapetalae</taxon>
        <taxon>asterids</taxon>
        <taxon>campanulids</taxon>
        <taxon>Asterales</taxon>
        <taxon>Asteraceae</taxon>
        <taxon>Asteroideae</taxon>
        <taxon>Heliantheae alliance</taxon>
        <taxon>Heliantheae</taxon>
        <taxon>Helianthus</taxon>
    </lineage>
</organism>
<evidence type="ECO:0000313" key="3">
    <source>
        <dbReference type="Proteomes" id="UP000215914"/>
    </source>
</evidence>
<keyword evidence="3" id="KW-1185">Reference proteome</keyword>
<feature type="transmembrane region" description="Helical" evidence="1">
    <location>
        <begin position="66"/>
        <end position="94"/>
    </location>
</feature>
<gene>
    <name evidence="2" type="ORF">HanXRQr2_Chr14g0665841</name>
</gene>
<sequence>MIMHMVVVTLALRVFKKNDFLTFHSNVFHMVIHMIVVTLALRVFLTKGFLTFHSNVFHKLPLTQNYLFFTFNIKLFIFCNLSSQLFLLSTLVLYNFYFPQIFSLYASFKNFVTKHIETCVFGLTFLCFVLNFAS</sequence>
<reference evidence="2" key="1">
    <citation type="journal article" date="2017" name="Nature">
        <title>The sunflower genome provides insights into oil metabolism, flowering and Asterid evolution.</title>
        <authorList>
            <person name="Badouin H."/>
            <person name="Gouzy J."/>
            <person name="Grassa C.J."/>
            <person name="Murat F."/>
            <person name="Staton S.E."/>
            <person name="Cottret L."/>
            <person name="Lelandais-Briere C."/>
            <person name="Owens G.L."/>
            <person name="Carrere S."/>
            <person name="Mayjonade B."/>
            <person name="Legrand L."/>
            <person name="Gill N."/>
            <person name="Kane N.C."/>
            <person name="Bowers J.E."/>
            <person name="Hubner S."/>
            <person name="Bellec A."/>
            <person name="Berard A."/>
            <person name="Berges H."/>
            <person name="Blanchet N."/>
            <person name="Boniface M.C."/>
            <person name="Brunel D."/>
            <person name="Catrice O."/>
            <person name="Chaidir N."/>
            <person name="Claudel C."/>
            <person name="Donnadieu C."/>
            <person name="Faraut T."/>
            <person name="Fievet G."/>
            <person name="Helmstetter N."/>
            <person name="King M."/>
            <person name="Knapp S.J."/>
            <person name="Lai Z."/>
            <person name="Le Paslier M.C."/>
            <person name="Lippi Y."/>
            <person name="Lorenzon L."/>
            <person name="Mandel J.R."/>
            <person name="Marage G."/>
            <person name="Marchand G."/>
            <person name="Marquand E."/>
            <person name="Bret-Mestries E."/>
            <person name="Morien E."/>
            <person name="Nambeesan S."/>
            <person name="Nguyen T."/>
            <person name="Pegot-Espagnet P."/>
            <person name="Pouilly N."/>
            <person name="Raftis F."/>
            <person name="Sallet E."/>
            <person name="Schiex T."/>
            <person name="Thomas J."/>
            <person name="Vandecasteele C."/>
            <person name="Vares D."/>
            <person name="Vear F."/>
            <person name="Vautrin S."/>
            <person name="Crespi M."/>
            <person name="Mangin B."/>
            <person name="Burke J.M."/>
            <person name="Salse J."/>
            <person name="Munos S."/>
            <person name="Vincourt P."/>
            <person name="Rieseberg L.H."/>
            <person name="Langlade N.B."/>
        </authorList>
    </citation>
    <scope>NUCLEOTIDE SEQUENCE</scope>
    <source>
        <tissue evidence="2">Leaves</tissue>
    </source>
</reference>
<accession>A0A9K3ECK9</accession>
<keyword evidence="1" id="KW-1133">Transmembrane helix</keyword>
<keyword evidence="1" id="KW-0812">Transmembrane</keyword>
<keyword evidence="1" id="KW-0472">Membrane</keyword>
<feature type="transmembrane region" description="Helical" evidence="1">
    <location>
        <begin position="26"/>
        <end position="45"/>
    </location>
</feature>
<evidence type="ECO:0000313" key="2">
    <source>
        <dbReference type="EMBL" id="KAF5771016.1"/>
    </source>
</evidence>
<name>A0A9K3ECK9_HELAN</name>
<comment type="caution">
    <text evidence="2">The sequence shown here is derived from an EMBL/GenBank/DDBJ whole genome shotgun (WGS) entry which is preliminary data.</text>
</comment>
<dbReference type="Proteomes" id="UP000215914">
    <property type="component" value="Unassembled WGS sequence"/>
</dbReference>
<proteinExistence type="predicted"/>
<dbReference type="EMBL" id="MNCJ02000329">
    <property type="protein sequence ID" value="KAF5771016.1"/>
    <property type="molecule type" value="Genomic_DNA"/>
</dbReference>